<sequence>MDMITEKERNYYLKKKRILMRTFDMVLNIGKQILIDYFGESKFKEISITMRNDFEALIPQIPFVGGKDSRFTDTIINATSLLPLLRAFEKEGLGYYEIGKLTYNLFEAIFKVIPPTDDIFTEEYLNNEKARAKNSKLRKYPGDWVFDFVEGDGKTFSYGIDYSECGVHKFYKNQDAEHFMPIACIADYAQAQIY</sequence>
<protein>
    <submittedName>
        <fullName evidence="1">Uncharacterized protein</fullName>
    </submittedName>
</protein>
<accession>A0A0F9HP16</accession>
<dbReference type="EMBL" id="LAZR01016327">
    <property type="protein sequence ID" value="KKM04997.1"/>
    <property type="molecule type" value="Genomic_DNA"/>
</dbReference>
<reference evidence="1" key="1">
    <citation type="journal article" date="2015" name="Nature">
        <title>Complex archaea that bridge the gap between prokaryotes and eukaryotes.</title>
        <authorList>
            <person name="Spang A."/>
            <person name="Saw J.H."/>
            <person name="Jorgensen S.L."/>
            <person name="Zaremba-Niedzwiedzka K."/>
            <person name="Martijn J."/>
            <person name="Lind A.E."/>
            <person name="van Eijk R."/>
            <person name="Schleper C."/>
            <person name="Guy L."/>
            <person name="Ettema T.J."/>
        </authorList>
    </citation>
    <scope>NUCLEOTIDE SEQUENCE</scope>
</reference>
<name>A0A0F9HP16_9ZZZZ</name>
<dbReference type="AlphaFoldDB" id="A0A0F9HP16"/>
<proteinExistence type="predicted"/>
<comment type="caution">
    <text evidence="1">The sequence shown here is derived from an EMBL/GenBank/DDBJ whole genome shotgun (WGS) entry which is preliminary data.</text>
</comment>
<organism evidence="1">
    <name type="scientific">marine sediment metagenome</name>
    <dbReference type="NCBI Taxonomy" id="412755"/>
    <lineage>
        <taxon>unclassified sequences</taxon>
        <taxon>metagenomes</taxon>
        <taxon>ecological metagenomes</taxon>
    </lineage>
</organism>
<gene>
    <name evidence="1" type="ORF">LCGC14_1758580</name>
</gene>
<evidence type="ECO:0000313" key="1">
    <source>
        <dbReference type="EMBL" id="KKM04997.1"/>
    </source>
</evidence>